<dbReference type="HOGENOM" id="CLU_2231275_0_0_5"/>
<gene>
    <name evidence="2" type="ordered locus">Bind_2323</name>
</gene>
<dbReference type="EMBL" id="CP001016">
    <property type="protein sequence ID" value="ACB95936.1"/>
    <property type="molecule type" value="Genomic_DNA"/>
</dbReference>
<accession>B2IHF1</accession>
<dbReference type="AlphaFoldDB" id="B2IHF1"/>
<evidence type="ECO:0000313" key="2">
    <source>
        <dbReference type="EMBL" id="ACB95936.1"/>
    </source>
</evidence>
<evidence type="ECO:0000313" key="3">
    <source>
        <dbReference type="Proteomes" id="UP000001695"/>
    </source>
</evidence>
<organism evidence="2 3">
    <name type="scientific">Beijerinckia indica subsp. indica (strain ATCC 9039 / DSM 1715 / NCIMB 8712)</name>
    <dbReference type="NCBI Taxonomy" id="395963"/>
    <lineage>
        <taxon>Bacteria</taxon>
        <taxon>Pseudomonadati</taxon>
        <taxon>Pseudomonadota</taxon>
        <taxon>Alphaproteobacteria</taxon>
        <taxon>Hyphomicrobiales</taxon>
        <taxon>Beijerinckiaceae</taxon>
        <taxon>Beijerinckia</taxon>
    </lineage>
</organism>
<feature type="signal peptide" evidence="1">
    <location>
        <begin position="1"/>
        <end position="21"/>
    </location>
</feature>
<proteinExistence type="predicted"/>
<feature type="chain" id="PRO_5002776698" evidence="1">
    <location>
        <begin position="22"/>
        <end position="105"/>
    </location>
</feature>
<reference evidence="3" key="1">
    <citation type="submission" date="2008-03" db="EMBL/GenBank/DDBJ databases">
        <title>Complete sequence of chromosome of Beijerinckia indica subsp. indica ATCC 9039.</title>
        <authorList>
            <consortium name="US DOE Joint Genome Institute"/>
            <person name="Copeland A."/>
            <person name="Lucas S."/>
            <person name="Lapidus A."/>
            <person name="Glavina del Rio T."/>
            <person name="Dalin E."/>
            <person name="Tice H."/>
            <person name="Bruce D."/>
            <person name="Goodwin L."/>
            <person name="Pitluck S."/>
            <person name="LaButti K."/>
            <person name="Schmutz J."/>
            <person name="Larimer F."/>
            <person name="Land M."/>
            <person name="Hauser L."/>
            <person name="Kyrpides N."/>
            <person name="Mikhailova N."/>
            <person name="Dunfield P.F."/>
            <person name="Dedysh S.N."/>
            <person name="Liesack W."/>
            <person name="Saw J.H."/>
            <person name="Alam M."/>
            <person name="Chen Y."/>
            <person name="Murrell J.C."/>
            <person name="Richardson P."/>
        </authorList>
    </citation>
    <scope>NUCLEOTIDE SEQUENCE [LARGE SCALE GENOMIC DNA]</scope>
    <source>
        <strain evidence="3">ATCC 9039 / DSM 1715 / NCIMB 8712</strain>
    </source>
</reference>
<evidence type="ECO:0000256" key="1">
    <source>
        <dbReference type="SAM" id="SignalP"/>
    </source>
</evidence>
<keyword evidence="1" id="KW-0732">Signal</keyword>
<dbReference type="KEGG" id="bid:Bind_2323"/>
<reference evidence="2 3" key="2">
    <citation type="journal article" date="2010" name="J. Bacteriol.">
        <title>Complete genome sequence of Beijerinckia indica subsp. indica.</title>
        <authorList>
            <person name="Tamas I."/>
            <person name="Dedysh S.N."/>
            <person name="Liesack W."/>
            <person name="Stott M.B."/>
            <person name="Alam M."/>
            <person name="Murrell J.C."/>
            <person name="Dunfield P.F."/>
        </authorList>
    </citation>
    <scope>NUCLEOTIDE SEQUENCE [LARGE SCALE GENOMIC DNA]</scope>
    <source>
        <strain evidence="3">ATCC 9039 / DSM 1715 / NCIMB 8712</strain>
    </source>
</reference>
<dbReference type="OrthoDB" id="9889976at2"/>
<protein>
    <submittedName>
        <fullName evidence="2">Uncharacterized protein</fullName>
    </submittedName>
</protein>
<keyword evidence="3" id="KW-1185">Reference proteome</keyword>
<dbReference type="Proteomes" id="UP000001695">
    <property type="component" value="Chromosome"/>
</dbReference>
<dbReference type="RefSeq" id="WP_012385289.1">
    <property type="nucleotide sequence ID" value="NC_010581.1"/>
</dbReference>
<name>B2IHF1_BEII9</name>
<sequence length="105" mass="11924">MTKTGVGALLILAALTGNSLATESYDPARSFRERVGGERMEYQRVSPAQDYIERFSGVSVPPGHSVMHQTQVNQADIDRAQPRMFKNLDNPRRHQRDYYAKVRSE</sequence>